<evidence type="ECO:0000256" key="3">
    <source>
        <dbReference type="ARBA" id="ARBA00022989"/>
    </source>
</evidence>
<keyword evidence="3 5" id="KW-1133">Transmembrane helix</keyword>
<evidence type="ECO:0000313" key="7">
    <source>
        <dbReference type="EMBL" id="MFC4064639.1"/>
    </source>
</evidence>
<keyword evidence="2 5" id="KW-0812">Transmembrane</keyword>
<gene>
    <name evidence="7" type="ORF">ACFO0C_06840</name>
</gene>
<protein>
    <submittedName>
        <fullName evidence="7">RDD family protein</fullName>
    </submittedName>
</protein>
<evidence type="ECO:0000259" key="6">
    <source>
        <dbReference type="Pfam" id="PF06271"/>
    </source>
</evidence>
<evidence type="ECO:0000313" key="8">
    <source>
        <dbReference type="Proteomes" id="UP001595867"/>
    </source>
</evidence>
<accession>A0ABV8IL11</accession>
<feature type="domain" description="RDD" evidence="6">
    <location>
        <begin position="38"/>
        <end position="137"/>
    </location>
</feature>
<proteinExistence type="predicted"/>
<evidence type="ECO:0000256" key="1">
    <source>
        <dbReference type="ARBA" id="ARBA00004141"/>
    </source>
</evidence>
<dbReference type="Pfam" id="PF06271">
    <property type="entry name" value="RDD"/>
    <property type="match status" value="1"/>
</dbReference>
<evidence type="ECO:0000256" key="2">
    <source>
        <dbReference type="ARBA" id="ARBA00022692"/>
    </source>
</evidence>
<keyword evidence="8" id="KW-1185">Reference proteome</keyword>
<keyword evidence="4 5" id="KW-0472">Membrane</keyword>
<dbReference type="InterPro" id="IPR010432">
    <property type="entry name" value="RDD"/>
</dbReference>
<organism evidence="7 8">
    <name type="scientific">Actinoplanes subglobosus</name>
    <dbReference type="NCBI Taxonomy" id="1547892"/>
    <lineage>
        <taxon>Bacteria</taxon>
        <taxon>Bacillati</taxon>
        <taxon>Actinomycetota</taxon>
        <taxon>Actinomycetes</taxon>
        <taxon>Micromonosporales</taxon>
        <taxon>Micromonosporaceae</taxon>
        <taxon>Actinoplanes</taxon>
    </lineage>
</organism>
<evidence type="ECO:0000256" key="4">
    <source>
        <dbReference type="ARBA" id="ARBA00023136"/>
    </source>
</evidence>
<feature type="transmembrane region" description="Helical" evidence="5">
    <location>
        <begin position="38"/>
        <end position="64"/>
    </location>
</feature>
<comment type="caution">
    <text evidence="7">The sequence shown here is derived from an EMBL/GenBank/DDBJ whole genome shotgun (WGS) entry which is preliminary data.</text>
</comment>
<reference evidence="8" key="1">
    <citation type="journal article" date="2019" name="Int. J. Syst. Evol. Microbiol.">
        <title>The Global Catalogue of Microorganisms (GCM) 10K type strain sequencing project: providing services to taxonomists for standard genome sequencing and annotation.</title>
        <authorList>
            <consortium name="The Broad Institute Genomics Platform"/>
            <consortium name="The Broad Institute Genome Sequencing Center for Infectious Disease"/>
            <person name="Wu L."/>
            <person name="Ma J."/>
        </authorList>
    </citation>
    <scope>NUCLEOTIDE SEQUENCE [LARGE SCALE GENOMIC DNA]</scope>
    <source>
        <strain evidence="8">TBRC 5832</strain>
    </source>
</reference>
<feature type="transmembrane region" description="Helical" evidence="5">
    <location>
        <begin position="103"/>
        <end position="125"/>
    </location>
</feature>
<dbReference type="EMBL" id="JBHSBL010000006">
    <property type="protein sequence ID" value="MFC4064639.1"/>
    <property type="molecule type" value="Genomic_DNA"/>
</dbReference>
<comment type="subcellular location">
    <subcellularLocation>
        <location evidence="1">Membrane</location>
        <topology evidence="1">Multi-pass membrane protein</topology>
    </subcellularLocation>
</comment>
<name>A0ABV8IL11_9ACTN</name>
<dbReference type="Proteomes" id="UP001595867">
    <property type="component" value="Unassembled WGS sequence"/>
</dbReference>
<sequence>MSQYVPDPAGYHPRPPVPAPYSGYQPVAREMVSRSGRLGASLLDSLLIILTLGIGWLIWALLVFGRAQTPARQMLGHVVADATTGQPLDWGRTALRELVIKGIVGYVGSVLTCGVYPIVDALFIFNDRRQTLHDMMASTIVVHLYD</sequence>
<evidence type="ECO:0000256" key="5">
    <source>
        <dbReference type="SAM" id="Phobius"/>
    </source>
</evidence>
<dbReference type="RefSeq" id="WP_378065684.1">
    <property type="nucleotide sequence ID" value="NZ_JBHSBL010000006.1"/>
</dbReference>